<accession>A0A5M8PUQ2</accession>
<gene>
    <name evidence="2" type="ORF">FRX48_03761</name>
</gene>
<evidence type="ECO:0008006" key="4">
    <source>
        <dbReference type="Google" id="ProtNLM"/>
    </source>
</evidence>
<sequence>MLFISRLSSALTLALAIAGLTSADPTPTLQPWQITAMDINGPGPINIPGATGTSPANVTISFTFFDPNSNRSTTCGATYLPANYPTALSQIHCADYAVTFYFTPPYTFFGGNFTLDVEFIDSPAAVPTAYAGSVYVLDNNYTSPANYLSCYGGAPYAGLTCTQLKTIPVPITSAT</sequence>
<keyword evidence="1" id="KW-0732">Signal</keyword>
<evidence type="ECO:0000313" key="3">
    <source>
        <dbReference type="Proteomes" id="UP000324767"/>
    </source>
</evidence>
<feature type="chain" id="PRO_5024446751" description="Ubiquitin 3 binding protein But2 C-terminal domain-containing protein" evidence="1">
    <location>
        <begin position="24"/>
        <end position="175"/>
    </location>
</feature>
<proteinExistence type="predicted"/>
<organism evidence="2 3">
    <name type="scientific">Lasallia pustulata</name>
    <dbReference type="NCBI Taxonomy" id="136370"/>
    <lineage>
        <taxon>Eukaryota</taxon>
        <taxon>Fungi</taxon>
        <taxon>Dikarya</taxon>
        <taxon>Ascomycota</taxon>
        <taxon>Pezizomycotina</taxon>
        <taxon>Lecanoromycetes</taxon>
        <taxon>OSLEUM clade</taxon>
        <taxon>Umbilicariomycetidae</taxon>
        <taxon>Umbilicariales</taxon>
        <taxon>Umbilicariaceae</taxon>
        <taxon>Lasallia</taxon>
    </lineage>
</organism>
<dbReference type="AlphaFoldDB" id="A0A5M8PUQ2"/>
<dbReference type="OrthoDB" id="5410710at2759"/>
<evidence type="ECO:0000313" key="2">
    <source>
        <dbReference type="EMBL" id="KAA6412769.1"/>
    </source>
</evidence>
<evidence type="ECO:0000256" key="1">
    <source>
        <dbReference type="SAM" id="SignalP"/>
    </source>
</evidence>
<dbReference type="Proteomes" id="UP000324767">
    <property type="component" value="Unassembled WGS sequence"/>
</dbReference>
<feature type="signal peptide" evidence="1">
    <location>
        <begin position="1"/>
        <end position="23"/>
    </location>
</feature>
<comment type="caution">
    <text evidence="2">The sequence shown here is derived from an EMBL/GenBank/DDBJ whole genome shotgun (WGS) entry which is preliminary data.</text>
</comment>
<name>A0A5M8PUQ2_9LECA</name>
<reference evidence="2 3" key="1">
    <citation type="submission" date="2019-09" db="EMBL/GenBank/DDBJ databases">
        <title>The hologenome of the rock-dwelling lichen Lasallia pustulata.</title>
        <authorList>
            <person name="Greshake Tzovaras B."/>
            <person name="Segers F."/>
            <person name="Bicker A."/>
            <person name="Dal Grande F."/>
            <person name="Otte J."/>
            <person name="Hankeln T."/>
            <person name="Schmitt I."/>
            <person name="Ebersberger I."/>
        </authorList>
    </citation>
    <scope>NUCLEOTIDE SEQUENCE [LARGE SCALE GENOMIC DNA]</scope>
    <source>
        <strain evidence="2">A1-1</strain>
    </source>
</reference>
<protein>
    <recommendedName>
        <fullName evidence="4">Ubiquitin 3 binding protein But2 C-terminal domain-containing protein</fullName>
    </recommendedName>
</protein>
<dbReference type="EMBL" id="VXIT01000005">
    <property type="protein sequence ID" value="KAA6412769.1"/>
    <property type="molecule type" value="Genomic_DNA"/>
</dbReference>